<keyword evidence="1" id="KW-1185">Reference proteome</keyword>
<proteinExistence type="predicted"/>
<name>A0A0R3RVR7_9BILA</name>
<dbReference type="SUPFAM" id="SSF56436">
    <property type="entry name" value="C-type lectin-like"/>
    <property type="match status" value="1"/>
</dbReference>
<dbReference type="WBParaSite" id="EEL_0000621701-mRNA-1">
    <property type="protein sequence ID" value="EEL_0000621701-mRNA-1"/>
    <property type="gene ID" value="EEL_0000621701"/>
</dbReference>
<dbReference type="Proteomes" id="UP000050640">
    <property type="component" value="Unplaced"/>
</dbReference>
<dbReference type="Gene3D" id="3.10.100.10">
    <property type="entry name" value="Mannose-Binding Protein A, subunit A"/>
    <property type="match status" value="1"/>
</dbReference>
<organism evidence="1 2">
    <name type="scientific">Elaeophora elaphi</name>
    <dbReference type="NCBI Taxonomy" id="1147741"/>
    <lineage>
        <taxon>Eukaryota</taxon>
        <taxon>Metazoa</taxon>
        <taxon>Ecdysozoa</taxon>
        <taxon>Nematoda</taxon>
        <taxon>Chromadorea</taxon>
        <taxon>Rhabditida</taxon>
        <taxon>Spirurina</taxon>
        <taxon>Spiruromorpha</taxon>
        <taxon>Filarioidea</taxon>
        <taxon>Onchocercidae</taxon>
        <taxon>Elaeophora</taxon>
    </lineage>
</organism>
<dbReference type="InterPro" id="IPR016187">
    <property type="entry name" value="CTDL_fold"/>
</dbReference>
<evidence type="ECO:0000313" key="2">
    <source>
        <dbReference type="WBParaSite" id="EEL_0000621701-mRNA-1"/>
    </source>
</evidence>
<accession>A0A0R3RVR7</accession>
<evidence type="ECO:0000313" key="1">
    <source>
        <dbReference type="Proteomes" id="UP000050640"/>
    </source>
</evidence>
<dbReference type="CDD" id="cd00037">
    <property type="entry name" value="CLECT"/>
    <property type="match status" value="1"/>
</dbReference>
<dbReference type="InterPro" id="IPR016186">
    <property type="entry name" value="C-type_lectin-like/link_sf"/>
</dbReference>
<sequence length="345" mass="39525">MNRNRQVARFLLLLSVGSSHHFLSSIFYKLVIGKISGDIAYHTLMKYNASKWLTGTWKIRAEPKLGPCPEKWMPLLPEGSSDYALLQKCVSHIDVTSLQPKVETLNDAINACSHLFDNASTTATIFRPEDKRELKSFLALASKEELEGMIDIFVEGKIPYDHSGNDMRQLGEAIINPIENAADRHCAWNRQKGEIQYKSCSSFTTLWCQYKAKPVMTNAPCNGWFKADQGSHVNCYFVYRYRTAARNARDVCKLNKAQLVTIDNIAEWSYLTRLAKALAPKTRYRSLMLGYTRCSTESSEWRTLENDIISKFLPFPNATSENDEQCCLELSIDSKFDCKKYFYYF</sequence>
<protein>
    <submittedName>
        <fullName evidence="2">C-type lectin domain-containing protein</fullName>
    </submittedName>
</protein>
<dbReference type="AlphaFoldDB" id="A0A0R3RVR7"/>
<reference evidence="2" key="1">
    <citation type="submission" date="2017-02" db="UniProtKB">
        <authorList>
            <consortium name="WormBaseParasite"/>
        </authorList>
    </citation>
    <scope>IDENTIFICATION</scope>
</reference>